<reference evidence="2" key="1">
    <citation type="submission" date="2019-09" db="EMBL/GenBank/DDBJ databases">
        <authorList>
            <person name="Zhang L."/>
        </authorList>
    </citation>
    <scope>NUCLEOTIDE SEQUENCE</scope>
</reference>
<sequence>MGNVKASKLGMLLRGALGMKPRPTQPTPEWVRLVDSEEEGAEVRRNRSRVAPEGCFSVYVGPKRTRFVVRAELANHPLFRLLLDEAESEYGFCSEGPLALPCDVDLFHHVLGEMDSEATAGLVAARPMCAFCPGGLNPYHLLSPSRFRVQ</sequence>
<protein>
    <submittedName>
        <fullName evidence="2">Uncharacterized protein</fullName>
    </submittedName>
</protein>
<dbReference type="Pfam" id="PF02519">
    <property type="entry name" value="Auxin_inducible"/>
    <property type="match status" value="1"/>
</dbReference>
<evidence type="ECO:0000256" key="1">
    <source>
        <dbReference type="ARBA" id="ARBA00006974"/>
    </source>
</evidence>
<dbReference type="PANTHER" id="PTHR31374:SF118">
    <property type="entry name" value="OS01G0924966 PROTEIN"/>
    <property type="match status" value="1"/>
</dbReference>
<gene>
    <name evidence="2" type="ORF">NYM_LOCUS13735</name>
</gene>
<proteinExistence type="inferred from homology"/>
<dbReference type="EMBL" id="LR721780">
    <property type="protein sequence ID" value="VVW01863.1"/>
    <property type="molecule type" value="Genomic_DNA"/>
</dbReference>
<dbReference type="AlphaFoldDB" id="A0A5K1AIK8"/>
<dbReference type="PANTHER" id="PTHR31374">
    <property type="entry name" value="AUXIN-INDUCED PROTEIN-LIKE-RELATED"/>
    <property type="match status" value="1"/>
</dbReference>
<accession>A0A5K1AIK8</accession>
<evidence type="ECO:0000313" key="2">
    <source>
        <dbReference type="EMBL" id="VVW01863.1"/>
    </source>
</evidence>
<name>A0A5K1AIK8_9MAGN</name>
<organism evidence="2">
    <name type="scientific">Nymphaea colorata</name>
    <name type="common">pocket water lily</name>
    <dbReference type="NCBI Taxonomy" id="210225"/>
    <lineage>
        <taxon>Eukaryota</taxon>
        <taxon>Viridiplantae</taxon>
        <taxon>Streptophyta</taxon>
        <taxon>Embryophyta</taxon>
        <taxon>Tracheophyta</taxon>
        <taxon>Spermatophyta</taxon>
        <taxon>Magnoliopsida</taxon>
        <taxon>Nymphaeales</taxon>
        <taxon>Nymphaeaceae</taxon>
        <taxon>Nymphaea</taxon>
    </lineage>
</organism>
<dbReference type="InterPro" id="IPR003676">
    <property type="entry name" value="SAUR_fam"/>
</dbReference>
<comment type="similarity">
    <text evidence="1">Belongs to the ARG7 family.</text>
</comment>
<dbReference type="GO" id="GO:0009733">
    <property type="term" value="P:response to auxin"/>
    <property type="evidence" value="ECO:0007669"/>
    <property type="project" value="InterPro"/>
</dbReference>
<dbReference type="Gramene" id="NC2G0264780.1">
    <property type="protein sequence ID" value="NC2G0264780.1:cds"/>
    <property type="gene ID" value="NC2G0264780"/>
</dbReference>